<proteinExistence type="predicted"/>
<protein>
    <submittedName>
        <fullName evidence="1">Uncharacterized protein</fullName>
    </submittedName>
</protein>
<sequence>MAARCLGASNLFQPYFICLDEESSTTYIKYGIGSDTSEKGMVYMVYSDNNPPLGIRYYSFGSGETNVEIMDARVIEGSGAGAMECTGGTVLKNGQCVEDCHPECDGCIPITPGSKLDTECRRCKHFSILFGDGRTKCVPEGECPSFLKVDPVSKTCKCAANQKFGPDDKTCVCILIDGKDSGGKDICVSNCPDLK</sequence>
<gene>
    <name evidence="1" type="ORF">BRAFLDRAFT_67062</name>
</gene>
<accession>C3YYN3</accession>
<organism>
    <name type="scientific">Branchiostoma floridae</name>
    <name type="common">Florida lancelet</name>
    <name type="synonym">Amphioxus</name>
    <dbReference type="NCBI Taxonomy" id="7739"/>
    <lineage>
        <taxon>Eukaryota</taxon>
        <taxon>Metazoa</taxon>
        <taxon>Chordata</taxon>
        <taxon>Cephalochordata</taxon>
        <taxon>Leptocardii</taxon>
        <taxon>Amphioxiformes</taxon>
        <taxon>Branchiostomatidae</taxon>
        <taxon>Branchiostoma</taxon>
    </lineage>
</organism>
<reference evidence="1" key="1">
    <citation type="journal article" date="2008" name="Nature">
        <title>The amphioxus genome and the evolution of the chordate karyotype.</title>
        <authorList>
            <consortium name="US DOE Joint Genome Institute (JGI-PGF)"/>
            <person name="Putnam N.H."/>
            <person name="Butts T."/>
            <person name="Ferrier D.E.K."/>
            <person name="Furlong R.F."/>
            <person name="Hellsten U."/>
            <person name="Kawashima T."/>
            <person name="Robinson-Rechavi M."/>
            <person name="Shoguchi E."/>
            <person name="Terry A."/>
            <person name="Yu J.-K."/>
            <person name="Benito-Gutierrez E.L."/>
            <person name="Dubchak I."/>
            <person name="Garcia-Fernandez J."/>
            <person name="Gibson-Brown J.J."/>
            <person name="Grigoriev I.V."/>
            <person name="Horton A.C."/>
            <person name="de Jong P.J."/>
            <person name="Jurka J."/>
            <person name="Kapitonov V.V."/>
            <person name="Kohara Y."/>
            <person name="Kuroki Y."/>
            <person name="Lindquist E."/>
            <person name="Lucas S."/>
            <person name="Osoegawa K."/>
            <person name="Pennacchio L.A."/>
            <person name="Salamov A.A."/>
            <person name="Satou Y."/>
            <person name="Sauka-Spengler T."/>
            <person name="Schmutz J."/>
            <person name="Shin-I T."/>
            <person name="Toyoda A."/>
            <person name="Bronner-Fraser M."/>
            <person name="Fujiyama A."/>
            <person name="Holland L.Z."/>
            <person name="Holland P.W.H."/>
            <person name="Satoh N."/>
            <person name="Rokhsar D.S."/>
        </authorList>
    </citation>
    <scope>NUCLEOTIDE SEQUENCE [LARGE SCALE GENOMIC DNA]</scope>
    <source>
        <strain evidence="1">S238N-H82</strain>
        <tissue evidence="1">Testes</tissue>
    </source>
</reference>
<dbReference type="EMBL" id="GG666565">
    <property type="protein sequence ID" value="EEN54673.1"/>
    <property type="molecule type" value="Genomic_DNA"/>
</dbReference>
<name>C3YYN3_BRAFL</name>
<dbReference type="PANTHER" id="PTHR46549:SF1">
    <property type="entry name" value="MACPF DOMAIN-CONTAINING PROTEIN"/>
    <property type="match status" value="1"/>
</dbReference>
<dbReference type="InParanoid" id="C3YYN3"/>
<dbReference type="PANTHER" id="PTHR46549">
    <property type="entry name" value="MACPF DOMAIN-CONTAINING PROTEIN"/>
    <property type="match status" value="1"/>
</dbReference>
<evidence type="ECO:0000313" key="1">
    <source>
        <dbReference type="EMBL" id="EEN54673.1"/>
    </source>
</evidence>
<dbReference type="AlphaFoldDB" id="C3YYN3"/>